<evidence type="ECO:0000256" key="1">
    <source>
        <dbReference type="ARBA" id="ARBA00022729"/>
    </source>
</evidence>
<dbReference type="eggNOG" id="COG2911">
    <property type="taxonomic scope" value="Bacteria"/>
</dbReference>
<feature type="domain" description="SbsA Ig-like" evidence="2">
    <location>
        <begin position="1307"/>
        <end position="1418"/>
    </location>
</feature>
<gene>
    <name evidence="4" type="ordered locus">Cag_0529</name>
</gene>
<reference evidence="4" key="1">
    <citation type="submission" date="2005-08" db="EMBL/GenBank/DDBJ databases">
        <title>Complete sequence of Chlorobium chlorochromatii CaD3.</title>
        <authorList>
            <person name="Copeland A."/>
            <person name="Lucas S."/>
            <person name="Lapidus A."/>
            <person name="Barry K."/>
            <person name="Detter J.C."/>
            <person name="Glavina T."/>
            <person name="Hammon N."/>
            <person name="Israni S."/>
            <person name="Pitluck S."/>
            <person name="Bryant D."/>
            <person name="Schmutz J."/>
            <person name="Larimer F."/>
            <person name="Land M."/>
            <person name="Kyrpides N."/>
            <person name="Ivanova N."/>
            <person name="Richardson P."/>
        </authorList>
    </citation>
    <scope>NUCLEOTIDE SEQUENCE [LARGE SCALE GENOMIC DNA]</scope>
    <source>
        <strain evidence="4">CaD3</strain>
    </source>
</reference>
<dbReference type="EMBL" id="CP000108">
    <property type="protein sequence ID" value="ABB27802.1"/>
    <property type="molecule type" value="Genomic_DNA"/>
</dbReference>
<dbReference type="OrthoDB" id="355609at2"/>
<dbReference type="eggNOG" id="COG2931">
    <property type="taxonomic scope" value="Bacteria"/>
</dbReference>
<dbReference type="eggNOG" id="COG1404">
    <property type="taxonomic scope" value="Bacteria"/>
</dbReference>
<feature type="domain" description="SbsA Ig-like" evidence="2">
    <location>
        <begin position="2105"/>
        <end position="2216"/>
    </location>
</feature>
<dbReference type="eggNOG" id="COG3204">
    <property type="taxonomic scope" value="Bacteria"/>
</dbReference>
<accession>Q3AT73</accession>
<dbReference type="Pfam" id="PF19078">
    <property type="entry name" value="Big_12"/>
    <property type="match status" value="4"/>
</dbReference>
<sequence length="4697" mass="472756">MILKAFNSAHFITALRGFNSVYYLGVKLAQLQATPSSGWDSSKTIDDLLTTLKAEGFTPETHYMRYGYRENLAPNAFFNAAEYIQAKANQLVTVDHRYASVEAAKAAFLAAWDGDVYQHYLRYGAAENVNPSNAFDESAYYALKLAALRADPLTSAEWTPKSVADLQRYFKNAGFTALTHYEAYGKAEGIVVTPVLSSLTPSLFNPTEYTQAKANQLFLQHAYDSVDAAKTAFLKAWNQNVYQHYLQYGAAENVNPSNAFDESAYYALKLAALRADPLTTVEWTSKSVADLQRYFKNAGFTALTHYEAYGKAEGIVVTPVPVGEKVADTLFAVTIDGAATPTVTITSSSSALKAGETATITFTFSADPGASFVATDIVTTGGTLGDLSGTGRVRTATFTPTASLKFGSASITIAVRNYTDAAGNTGSAGTTPTITIDTLAPTVAITSSTSALKAGETATITFTFSEDPGTSFVATDIVTTGGTLEDLSGTGRVRTAKFTPTANLNFGSASITIAVRNYSDTIGNTGGAGTTPKITIDTLAPTVAITSSTSALKAGETATITFTFSEDPGTSFVATDIVTTGGTLEDLSGTGRVRTAKFTPTANLNFGSASITIAVRNYSDTIGNTGGAGTTPKITIDTLAPMVVITSSASALKAGETATITFTFSEDPGTSFVATDIVTSGGTLGTLSGTGLVRTAMFTPTANLANGSASITVAAGNYAGPAGNTGSAGTTPVVTIDTLAPTLSSSIPADNAMAVLVGANIVLNFSESVTAVAGKNIVLHNVTDSTTTTIAANDAQISIVAGVVTINPTADFLNGKNYYVTVDAGAFIDGAGNDYAGIADATLLNFTITPDVTAPTLSSSIPADNAVAVAVGANIVLNFSESVTAVAGKNVVLHNVTDSTITTIAANDAQVSIVADVVIINPTADFLNGKDYYVTVDAGAFIDGAGNGYAGITDATLLNFTITPDVTAPTLSSSIPADNAVAVAVGANIVLNFSESVTAVAGKNVVLHNVTDSTTTTIAANDAQVSIVAGVVIINPTADLLNGKDYYVTVDAGAFIDGAGNGYAGIADATLLNFTITSDVTAPTLSSSIPADNALAVAVDANIVLNFSESVTAVAGKSVVLHNVTDSSTTTIAANDAQVSIVAGVVIINPTADFLNGKDYYVTVDAGAFIDGAGNSYAGIADAATLNFTTTPDVTAPTLSSSIPADNAVAVAVGANIVLNFSESVTAVAGKNVVLHNLTDSTTTTIAANDAQISIVGSVVTINPTADFLNGKNYYVTVDAGAFIDGAGNGYAGIADAVTFNFTTTPDVTAPTLSSSVPADNATAVALGTNIVLNFNESITAVAGKSVVLHNVTDSTTTTIAANDAQISIIGSVVTINPTADFLNGKDYYVTVDAGAFIDGAGNSYAGIADAATLNFTTTPDVTAPTLSSSIPADNAVAVAVGANIVLNFNESVTAVAGKSVVLHNVTDSTITTIAANDAQISIVGSVVTINPTADFLNGKDYYVTVDAGAFIDGAGNGYAGITSATALNFTTTPDVTAPTLSSSVPADNALAVALGANIVLNFSESVTAVAGKNIVLHNVTDSTITTIAANDAQISIVGSVVTINPTTDFLNGKDYFVTVDAGAFIDGAGNGYAGITSATALNFTTTPDVTAPTLSSSVPADNAVAVSVGANIVLNFNESVTAVAGKNIVLHNVTDSTTTTIAANDAQISIIGSVVTINPTANFLNGKDYYVTVDAGAFIDGAGNGYAGITSATALNFTTTPDVTAPTLSSSVPADNALAVAVGANVVLNFNESVIAVAGKNVVLHNVTDSTTTTITANDAQISIVGSVVTINPTANFLNGKDYYVTVDAGAFIDGAGNGYAGIADAVTLNFTTTPDVTAPTLSSSVPADNALAVAVGANVVLNFNESVTAVAGKNVVLHNVTDSTITTIAANDAQVSIVAGVVTINPTADLLNGKDYYVTVDTGAFIDGAGNGYAGIADPTALNFTITPDVTAPTLSSTVPADNATAVALGANIVLNFSESVTAVAGKNVVLHNVTDSTTTTIATNDAQVSIVAGVVTINPTADFLNGKDYYVTVDAGAFIDGAGNGYAGIADTVTLNFTTTPDVTAPTLSSSIPADNAAAVALGANIVLNFNESVTAVAGKNIVLHNVTDSTTTTIAANDAQISIIGSVVTINPTANFLNGKDYYVTVDAGAFIDGAGNGYAGITSATALNFTTTPDVTAPTLSSTVPADNAAAVALGANIVLNFNESVIAVAGKNVVLHNVTDSAITTIAANDAQISIVGSVVTINPTANFLNGKDYYVTVDAGAFIDGASNGYAGIADTVTLNFTTTPDVTAPTLASSIPADNAMAVLVEANIVLNFSESVTAVAGKNIVLYNMTDSAITTIAANDAQISIIGSVVTINPTADFLNGKDYYVTVDAGAFIDGAGNSYAGIADAATLNFTTFLVVPPPDLIPPTLSSSVPADNAMAVLVGANIVLNFNESVTTVAGKNVVLHNVTDSTITTIAANDAQISIVGSVVTVNPTTDFLNGKSYYVTVDAGAFIDGAGNSYAGIADPTALNFTITPDVTAPTLSSTVPADNAVAVAVGANIVLNFNESVTAVAGKNIVLHNVTDSAITTIAANDAQISIVAGVVTINPTADFLNGKDYYVSVDAGAFIDGAGNGYAGIADTVTLNFTTTPDVTAPTLASSVPADNAAAVAMGANIVLNFNESVTAVAGKNIVLHNVTDSTITTIAANDAQISIVAGVVTINPTADFLNGKDYYVTVDAGAFIDGAGNAYAGIADPTALNFTTTPDVTAPTLASSVPTDNAAAVAVGANIVLNFNESVTAVAGKNIVLHNVTDSTTTTIAANDAQISIVAGVVTINPTADFLNGKDYYVTVDAGAFIDGAGNGYTGIANAATLNFTTTPDVTAPTLSSSIPADNAVAVAVGANIVLNFSESVTAVAGKNIVLHNVTDSAITTIAANDAQVSIIAGVVTINPAADFLNGKNYYVTVDAGAFIDGAGNGYAGIADPTALNFTTTPDVTAPTLASSVPTDNAAAVAVGANIVLNFNESVTAVAGKNVVLHNVTDSTTTTIAANDAQISIVGSVVTINPTADFLNGKDYYVTVDAGAFIDGAGNSYAGIADVATLNFTTTPDVTAPTLSSSVPADNAAAVAVGANIVLNFNESVTAVAGKNVVLHNVTDSTITTIAANDAQISIVAGVVTINPTADLLNGKDYYVTVDAGAFIDGAGNAYAGIADPTALNFTTTPDVTAPTLSSTVPADNAAAVALGANIVLNFNESVTAVAGKNVVLHNVTDSAITTIAANDAQVSIIAGVVTINPAADFLNGKNYYVTVDAGAFIDGAGNGYAGIADTVTLNFTTTPDVTAPMLSSSVPADNAAAVALGANIVLNFSESVTAVAGKNIVLHNVTDSTTTTITANDAQVSIVAGIVTINPTTDFLNGKDYYVTVDAGAFIDGAGNGYAGIADTVTLNFTTTPDVTAPMLSSSVPADNAAAVALGANIVLNFSESVTAVAGKNIVLHNVTDSTTTTIAANDAQISIVAGVVTINPTTDFLNGKNYYVTVDSGAFIDGAGNGYTGITDPTALNFTTTPDVTAPTLSSSVPADNAAAVAVGANIVLNFNESVTAVAGKNIVLHNVTDSTITTIAANDAQISIVAGVVTINPTADFLNGKDYYVTVDAGAFIDGAGNGYAGIADAATLNFTTTPDVTAPTLSSSVPADNALSVALGANIVLNFNESVTAVAGKNIVLHNVTDSTTTTIAANDAKVSIVGGVVTINPTADFLNGKNYYVTVDAGAFIDGAGNGYAGIADAATLNFTTTPDVTAPMLSSSVPADNAAAVAVGANIVLNFNESVTAVAGKNIVLHNVTDSTTNTIAANDTQVSIVAGVVTINPTADFLNGKNYYVTVDAGAFIDGAGNGYAGMADTTLLNFTTTPDVTAPTLSSSVPADNATAVALGANIVLNFSESVTAVAGKSVVLHNVTDSITTTIAANDAQVSIVAGVVIINPTADFLNGKDYYVTVDAGAFIDGAGNNYAGIADAATLNFTTTPDVTAPTLSSSIPADNALSVAVGANIVLNFNESVTAVAGKNVVLHNVTDSTTTTIAANDAQISIMGSLVTINPTADFLNGKDYYVTVDAGAFIDGAGNGYAGIADPTLLNFITAPDVTAPTLTSSVPADNATAVSVEDNIVLNFSENVLANTGYIVLKATADNAIIESFNTATGQGNHGGTVTVTGVSVTVDPMAYLTANTGYYVTVDSTAVKDVVGNNYAGIVSSTELNFTTPTPTSYNLTTFADIAPAFVGTVGDDIFNGTYGDGAGPYTLDATDVLNGGTGVDTLSITTGAEASTPPDSLWANKTNFEKVEFHSTGAGAQSITTGVNFNTAFAGHVDLIVETYNGATTIEMQAFDGTSTLVATTTLDGAQTITTSNTHAAIVKAINSAAGAQTISGQFLTEVQATINGAGAQTIGNALGGGSHLINVTATVLGAGDQTITTTSTGNATVNATCTTGTQRIVTGVGNDSVTAHSTTASNNVITTDAGNDTIIAGQGNDSITGGLGSDSMTGGGGTDTFVFGANGSIVGASMDIITDFNNAGADILTFGGNTTVLAADASVLVAGTNVQTSDGGLITFDVSDNTLAFKIAAVEADAQLDVAGSVAMFVDSGNTYLYYAGIAAGNLDDQVIQLTGITTFITITGGPTTTII</sequence>
<dbReference type="GO" id="GO:0005509">
    <property type="term" value="F:calcium ion binding"/>
    <property type="evidence" value="ECO:0007669"/>
    <property type="project" value="InterPro"/>
</dbReference>
<feature type="domain" description="SbsA Ig-like" evidence="2">
    <location>
        <begin position="3706"/>
        <end position="3817"/>
    </location>
</feature>
<feature type="domain" description="SbsA Ig-like" evidence="2">
    <location>
        <begin position="3478"/>
        <end position="3589"/>
    </location>
</feature>
<keyword evidence="1" id="KW-0732">Signal</keyword>
<feature type="domain" description="SbsA Ig-like" evidence="2">
    <location>
        <begin position="2794"/>
        <end position="2905"/>
    </location>
</feature>
<dbReference type="InterPro" id="IPR001343">
    <property type="entry name" value="Hemolysn_Ca-bd"/>
</dbReference>
<evidence type="ECO:0000259" key="3">
    <source>
        <dbReference type="Pfam" id="PF19078"/>
    </source>
</evidence>
<feature type="domain" description="SbsA Ig-like" evidence="2">
    <location>
        <begin position="3820"/>
        <end position="3931"/>
    </location>
</feature>
<feature type="domain" description="SbsA Ig-like" evidence="2">
    <location>
        <begin position="3934"/>
        <end position="4045"/>
    </location>
</feature>
<feature type="domain" description="SbsA Ig-like" evidence="2">
    <location>
        <begin position="1991"/>
        <end position="2102"/>
    </location>
</feature>
<feature type="domain" description="SbsA Ig-like" evidence="2">
    <location>
        <begin position="1079"/>
        <end position="1190"/>
    </location>
</feature>
<evidence type="ECO:0000259" key="2">
    <source>
        <dbReference type="Pfam" id="PF13205"/>
    </source>
</evidence>
<dbReference type="SUPFAM" id="SSF51120">
    <property type="entry name" value="beta-Roll"/>
    <property type="match status" value="1"/>
</dbReference>
<protein>
    <recommendedName>
        <fullName evidence="5">Ig-like domain-containing protein</fullName>
    </recommendedName>
</protein>
<dbReference type="HOGENOM" id="CLU_223502_0_0_10"/>
<feature type="domain" description="SbsA Ig-like" evidence="2">
    <location>
        <begin position="2333"/>
        <end position="2444"/>
    </location>
</feature>
<feature type="domain" description="SbsA Ig-like" evidence="2">
    <location>
        <begin position="3250"/>
        <end position="3361"/>
    </location>
</feature>
<feature type="domain" description="SbsA Ig-like" evidence="2">
    <location>
        <begin position="1421"/>
        <end position="1532"/>
    </location>
</feature>
<dbReference type="Pfam" id="PF13205">
    <property type="entry name" value="Big_5"/>
    <property type="match status" value="31"/>
</dbReference>
<feature type="domain" description="SbsA Ig-like" evidence="2">
    <location>
        <begin position="3364"/>
        <end position="3475"/>
    </location>
</feature>
<dbReference type="InterPro" id="IPR044048">
    <property type="entry name" value="Big_12"/>
</dbReference>
<feature type="domain" description="SbsA Ig-like" evidence="2">
    <location>
        <begin position="2566"/>
        <end position="2677"/>
    </location>
</feature>
<feature type="domain" description="SbsA Ig-like" evidence="2">
    <location>
        <begin position="851"/>
        <end position="961"/>
    </location>
</feature>
<dbReference type="eggNOG" id="COG4625">
    <property type="taxonomic scope" value="Bacteria"/>
</dbReference>
<feature type="domain" description="SbsA Ig-like" evidence="2">
    <location>
        <begin position="1535"/>
        <end position="1646"/>
    </location>
</feature>
<feature type="domain" description="SbsA Ig-like" evidence="2">
    <location>
        <begin position="3136"/>
        <end position="3247"/>
    </location>
</feature>
<name>Q3AT73_CHLCH</name>
<evidence type="ECO:0008006" key="5">
    <source>
        <dbReference type="Google" id="ProtNLM"/>
    </source>
</evidence>
<dbReference type="InterPro" id="IPR032812">
    <property type="entry name" value="SbsA_Ig"/>
</dbReference>
<dbReference type="InterPro" id="IPR011049">
    <property type="entry name" value="Serralysin-like_metalloprot_C"/>
</dbReference>
<feature type="domain" description="Bacterial Ig-like" evidence="3">
    <location>
        <begin position="537"/>
        <end position="630"/>
    </location>
</feature>
<feature type="domain" description="SbsA Ig-like" evidence="2">
    <location>
        <begin position="1877"/>
        <end position="1987"/>
    </location>
</feature>
<feature type="domain" description="SbsA Ig-like" evidence="2">
    <location>
        <begin position="4162"/>
        <end position="4279"/>
    </location>
</feature>
<dbReference type="STRING" id="340177.Cag_0529"/>
<dbReference type="eggNOG" id="COG2373">
    <property type="taxonomic scope" value="Bacteria"/>
</dbReference>
<feature type="domain" description="SbsA Ig-like" evidence="2">
    <location>
        <begin position="2454"/>
        <end position="2562"/>
    </location>
</feature>
<organism evidence="4">
    <name type="scientific">Chlorobium chlorochromatii (strain CaD3)</name>
    <dbReference type="NCBI Taxonomy" id="340177"/>
    <lineage>
        <taxon>Bacteria</taxon>
        <taxon>Pseudomonadati</taxon>
        <taxon>Chlorobiota</taxon>
        <taxon>Chlorobiia</taxon>
        <taxon>Chlorobiales</taxon>
        <taxon>Chlorobiaceae</taxon>
        <taxon>Chlorobium/Pelodictyon group</taxon>
        <taxon>Chlorobium</taxon>
    </lineage>
</organism>
<evidence type="ECO:0000313" key="4">
    <source>
        <dbReference type="EMBL" id="ABB27802.1"/>
    </source>
</evidence>
<feature type="domain" description="SbsA Ig-like" evidence="2">
    <location>
        <begin position="2680"/>
        <end position="2791"/>
    </location>
</feature>
<feature type="domain" description="SbsA Ig-like" evidence="2">
    <location>
        <begin position="737"/>
        <end position="847"/>
    </location>
</feature>
<dbReference type="KEGG" id="cch:Cag_0529"/>
<feature type="domain" description="SbsA Ig-like" evidence="2">
    <location>
        <begin position="1763"/>
        <end position="1874"/>
    </location>
</feature>
<dbReference type="PROSITE" id="PS00330">
    <property type="entry name" value="HEMOLYSIN_CALCIUM"/>
    <property type="match status" value="1"/>
</dbReference>
<feature type="domain" description="SbsA Ig-like" evidence="2">
    <location>
        <begin position="2908"/>
        <end position="3019"/>
    </location>
</feature>
<feature type="domain" description="SbsA Ig-like" evidence="2">
    <location>
        <begin position="1649"/>
        <end position="1760"/>
    </location>
</feature>
<feature type="domain" description="SbsA Ig-like" evidence="2">
    <location>
        <begin position="1193"/>
        <end position="1304"/>
    </location>
</feature>
<feature type="domain" description="SbsA Ig-like" evidence="2">
    <location>
        <begin position="4048"/>
        <end position="4157"/>
    </location>
</feature>
<dbReference type="InterPro" id="IPR018511">
    <property type="entry name" value="Hemolysin-typ_Ca-bd_CS"/>
</dbReference>
<feature type="domain" description="Bacterial Ig-like" evidence="3">
    <location>
        <begin position="637"/>
        <end position="730"/>
    </location>
</feature>
<feature type="domain" description="Bacterial Ig-like" evidence="3">
    <location>
        <begin position="339"/>
        <end position="432"/>
    </location>
</feature>
<dbReference type="Pfam" id="PF00353">
    <property type="entry name" value="HemolysinCabind"/>
    <property type="match status" value="1"/>
</dbReference>
<feature type="domain" description="SbsA Ig-like" evidence="2">
    <location>
        <begin position="3022"/>
        <end position="3133"/>
    </location>
</feature>
<feature type="domain" description="SbsA Ig-like" evidence="2">
    <location>
        <begin position="965"/>
        <end position="1075"/>
    </location>
</feature>
<feature type="domain" description="SbsA Ig-like" evidence="2">
    <location>
        <begin position="2219"/>
        <end position="2330"/>
    </location>
</feature>
<proteinExistence type="predicted"/>
<feature type="domain" description="SbsA Ig-like" evidence="2">
    <location>
        <begin position="3592"/>
        <end position="3703"/>
    </location>
</feature>
<feature type="domain" description="Bacterial Ig-like" evidence="3">
    <location>
        <begin position="437"/>
        <end position="530"/>
    </location>
</feature>